<dbReference type="AlphaFoldDB" id="A0A9D3TDH9"/>
<keyword evidence="2" id="KW-1185">Reference proteome</keyword>
<evidence type="ECO:0000313" key="2">
    <source>
        <dbReference type="Proteomes" id="UP001046870"/>
    </source>
</evidence>
<organism evidence="1 2">
    <name type="scientific">Megalops atlanticus</name>
    <name type="common">Tarpon</name>
    <name type="synonym">Clupea gigantea</name>
    <dbReference type="NCBI Taxonomy" id="7932"/>
    <lineage>
        <taxon>Eukaryota</taxon>
        <taxon>Metazoa</taxon>
        <taxon>Chordata</taxon>
        <taxon>Craniata</taxon>
        <taxon>Vertebrata</taxon>
        <taxon>Euteleostomi</taxon>
        <taxon>Actinopterygii</taxon>
        <taxon>Neopterygii</taxon>
        <taxon>Teleostei</taxon>
        <taxon>Elopiformes</taxon>
        <taxon>Megalopidae</taxon>
        <taxon>Megalops</taxon>
    </lineage>
</organism>
<dbReference type="Proteomes" id="UP001046870">
    <property type="component" value="Chromosome 2"/>
</dbReference>
<proteinExistence type="predicted"/>
<evidence type="ECO:0000313" key="1">
    <source>
        <dbReference type="EMBL" id="KAG7488768.1"/>
    </source>
</evidence>
<protein>
    <submittedName>
        <fullName evidence="1">Uncharacterized protein</fullName>
    </submittedName>
</protein>
<name>A0A9D3TDH9_MEGAT</name>
<comment type="caution">
    <text evidence="1">The sequence shown here is derived from an EMBL/GenBank/DDBJ whole genome shotgun (WGS) entry which is preliminary data.</text>
</comment>
<accession>A0A9D3TDH9</accession>
<dbReference type="EMBL" id="JAFDVH010000002">
    <property type="protein sequence ID" value="KAG7488768.1"/>
    <property type="molecule type" value="Genomic_DNA"/>
</dbReference>
<gene>
    <name evidence="1" type="ORF">MATL_G00037670</name>
</gene>
<sequence length="99" mass="10445">MQAVHSSLADSCFVPISLQAPGWAAEDLSQLTRGMAKFPWGHVRSMGDSSQVGPIGDGCDFKSETGQGSITSTLCCQLRTETQTDASQRPALGICAKNL</sequence>
<reference evidence="1" key="1">
    <citation type="submission" date="2021-01" db="EMBL/GenBank/DDBJ databases">
        <authorList>
            <person name="Zahm M."/>
            <person name="Roques C."/>
            <person name="Cabau C."/>
            <person name="Klopp C."/>
            <person name="Donnadieu C."/>
            <person name="Jouanno E."/>
            <person name="Lampietro C."/>
            <person name="Louis A."/>
            <person name="Herpin A."/>
            <person name="Echchiki A."/>
            <person name="Berthelot C."/>
            <person name="Parey E."/>
            <person name="Roest-Crollius H."/>
            <person name="Braasch I."/>
            <person name="Postlethwait J."/>
            <person name="Bobe J."/>
            <person name="Montfort J."/>
            <person name="Bouchez O."/>
            <person name="Begum T."/>
            <person name="Mejri S."/>
            <person name="Adams A."/>
            <person name="Chen W.-J."/>
            <person name="Guiguen Y."/>
        </authorList>
    </citation>
    <scope>NUCLEOTIDE SEQUENCE</scope>
    <source>
        <strain evidence="1">YG-15Mar2019-1</strain>
        <tissue evidence="1">Brain</tissue>
    </source>
</reference>